<feature type="compositionally biased region" description="Acidic residues" evidence="1">
    <location>
        <begin position="542"/>
        <end position="559"/>
    </location>
</feature>
<evidence type="ECO:0000256" key="1">
    <source>
        <dbReference type="SAM" id="MobiDB-lite"/>
    </source>
</evidence>
<keyword evidence="3" id="KW-1185">Reference proteome</keyword>
<proteinExistence type="predicted"/>
<feature type="compositionally biased region" description="Acidic residues" evidence="1">
    <location>
        <begin position="688"/>
        <end position="702"/>
    </location>
</feature>
<dbReference type="InterPro" id="IPR018822">
    <property type="entry name" value="UPF0646"/>
</dbReference>
<reference evidence="3" key="1">
    <citation type="submission" date="2016-02" db="EMBL/GenBank/DDBJ databases">
        <title>Draft genome sequence of Microdochium bolleyi, a fungal endophyte of beachgrass.</title>
        <authorList>
            <consortium name="DOE Joint Genome Institute"/>
            <person name="David A.S."/>
            <person name="May G."/>
            <person name="Haridas S."/>
            <person name="Lim J."/>
            <person name="Wang M."/>
            <person name="Labutti K."/>
            <person name="Lipzen A."/>
            <person name="Barry K."/>
            <person name="Grigoriev I.V."/>
        </authorList>
    </citation>
    <scope>NUCLEOTIDE SEQUENCE [LARGE SCALE GENOMIC DNA]</scope>
    <source>
        <strain evidence="3">J235TASD1</strain>
    </source>
</reference>
<feature type="region of interest" description="Disordered" evidence="1">
    <location>
        <begin position="272"/>
        <end position="393"/>
    </location>
</feature>
<feature type="compositionally biased region" description="Low complexity" evidence="1">
    <location>
        <begin position="675"/>
        <end position="685"/>
    </location>
</feature>
<feature type="compositionally biased region" description="Polar residues" evidence="1">
    <location>
        <begin position="279"/>
        <end position="303"/>
    </location>
</feature>
<evidence type="ECO:0000313" key="3">
    <source>
        <dbReference type="Proteomes" id="UP000070501"/>
    </source>
</evidence>
<accession>A0A136JB83</accession>
<name>A0A136JB83_9PEZI</name>
<protein>
    <submittedName>
        <fullName evidence="2">Uncharacterized protein</fullName>
    </submittedName>
</protein>
<dbReference type="OrthoDB" id="5339076at2759"/>
<feature type="compositionally biased region" description="Acidic residues" evidence="1">
    <location>
        <begin position="327"/>
        <end position="346"/>
    </location>
</feature>
<dbReference type="EMBL" id="KQ964247">
    <property type="protein sequence ID" value="KXJ94410.1"/>
    <property type="molecule type" value="Genomic_DNA"/>
</dbReference>
<dbReference type="Proteomes" id="UP000070501">
    <property type="component" value="Unassembled WGS sequence"/>
</dbReference>
<feature type="region of interest" description="Disordered" evidence="1">
    <location>
        <begin position="539"/>
        <end position="559"/>
    </location>
</feature>
<feature type="compositionally biased region" description="Polar residues" evidence="1">
    <location>
        <begin position="704"/>
        <end position="713"/>
    </location>
</feature>
<dbReference type="Pfam" id="PF10336">
    <property type="entry name" value="DUF2420"/>
    <property type="match status" value="1"/>
</dbReference>
<feature type="compositionally biased region" description="Basic and acidic residues" evidence="1">
    <location>
        <begin position="571"/>
        <end position="585"/>
    </location>
</feature>
<feature type="compositionally biased region" description="Acidic residues" evidence="1">
    <location>
        <begin position="726"/>
        <end position="742"/>
    </location>
</feature>
<organism evidence="2 3">
    <name type="scientific">Microdochium bolleyi</name>
    <dbReference type="NCBI Taxonomy" id="196109"/>
    <lineage>
        <taxon>Eukaryota</taxon>
        <taxon>Fungi</taxon>
        <taxon>Dikarya</taxon>
        <taxon>Ascomycota</taxon>
        <taxon>Pezizomycotina</taxon>
        <taxon>Sordariomycetes</taxon>
        <taxon>Xylariomycetidae</taxon>
        <taxon>Xylariales</taxon>
        <taxon>Microdochiaceae</taxon>
        <taxon>Microdochium</taxon>
    </lineage>
</organism>
<feature type="compositionally biased region" description="Basic and acidic residues" evidence="1">
    <location>
        <begin position="602"/>
        <end position="623"/>
    </location>
</feature>
<feature type="region of interest" description="Disordered" evidence="1">
    <location>
        <begin position="571"/>
        <end position="781"/>
    </location>
</feature>
<sequence length="781" mass="84662">MPDEEMDIMADFGPDGSTEDIDIDLDLAAVAHPDEDLELADFDHSADLQIFNSDGRDELMAEGDDASYGMVDADDIDHTETLAATEDIDIDLVAPENDSVWQDAAETAAPLNEVHEIDFVDVEHHNEHMPEEHTASDNAGIALTSNIEANDTQSQLTHNLDDLPVSEQDRSTLAEGGDTKASNESNEHSYDVATDVVDSLHDTEATETEIDVQAGQADFDHSLNVAAEHQESLDVGEDEAVNVDAHVPTDTAGDTSPPDGDEKDGYIEHSEVIGRTESQEVLQESVGSKISSPPEEGSTTTVSYEAVPKQGLDAQTSIQSPPPSEGVEADEECSEENTENDPDDASNEAIDALLNHDDESHLLSDTAHDVNNTNTTKQPTVEGTETEPSDDRGALLARHGPIISYKRTDYRLLADSDSDDPDTYFFKDSSPIEASLDEFLSALRNVVREEISPLDELVLYVDGLGLEFAESSSPSLLKEHSYVELLQLYDQLTRNDGAESVPPFYSYLSMRPSGSQRLLALKESAKAGHGLSQVAVYREFTPEDDQEEIDADGDMDGDSDLYEREEETFEIEHGDHNTEHVHDDEQGAMDEQNAATRTDLSAQHDTEQQNDAVGHDGEAKAGEDEFYDELDISTVTAPFPDNEHNAAPEEVPSAEGDATEGAPTDTSAQDMDAIASGGTSATATANGDENDEIGYSDDEDENATAGTTGNNEPANPEPSDLLEVPSNDDEITWESDQEEEPSFDDKPSTVQVSPVAGKRTRSDSISLAEPSEQNDVKRQRS</sequence>
<evidence type="ECO:0000313" key="2">
    <source>
        <dbReference type="EMBL" id="KXJ94410.1"/>
    </source>
</evidence>
<feature type="region of interest" description="Disordered" evidence="1">
    <location>
        <begin position="158"/>
        <end position="190"/>
    </location>
</feature>
<feature type="compositionally biased region" description="Basic and acidic residues" evidence="1">
    <location>
        <begin position="354"/>
        <end position="368"/>
    </location>
</feature>
<gene>
    <name evidence="2" type="ORF">Micbo1qcDRAFT_202279</name>
</gene>
<feature type="compositionally biased region" description="Polar residues" evidence="1">
    <location>
        <begin position="369"/>
        <end position="383"/>
    </location>
</feature>
<dbReference type="AlphaFoldDB" id="A0A136JB83"/>
<dbReference type="InParanoid" id="A0A136JB83"/>